<protein>
    <submittedName>
        <fullName evidence="2">Uncharacterized protein</fullName>
    </submittedName>
</protein>
<evidence type="ECO:0000313" key="3">
    <source>
        <dbReference type="Proteomes" id="UP001341281"/>
    </source>
</evidence>
<name>A0AAQ3XEB6_PASNO</name>
<organism evidence="2 3">
    <name type="scientific">Paspalum notatum var. saurae</name>
    <dbReference type="NCBI Taxonomy" id="547442"/>
    <lineage>
        <taxon>Eukaryota</taxon>
        <taxon>Viridiplantae</taxon>
        <taxon>Streptophyta</taxon>
        <taxon>Embryophyta</taxon>
        <taxon>Tracheophyta</taxon>
        <taxon>Spermatophyta</taxon>
        <taxon>Magnoliopsida</taxon>
        <taxon>Liliopsida</taxon>
        <taxon>Poales</taxon>
        <taxon>Poaceae</taxon>
        <taxon>PACMAD clade</taxon>
        <taxon>Panicoideae</taxon>
        <taxon>Andropogonodae</taxon>
        <taxon>Paspaleae</taxon>
        <taxon>Paspalinae</taxon>
        <taxon>Paspalum</taxon>
    </lineage>
</organism>
<dbReference type="PANTHER" id="PTHR35166">
    <property type="entry name" value="OS05G0193700 PROTEIN-RELATED"/>
    <property type="match status" value="1"/>
</dbReference>
<evidence type="ECO:0000313" key="2">
    <source>
        <dbReference type="EMBL" id="WVZ93162.1"/>
    </source>
</evidence>
<keyword evidence="3" id="KW-1185">Reference proteome</keyword>
<gene>
    <name evidence="2" type="ORF">U9M48_039166</name>
</gene>
<dbReference type="Proteomes" id="UP001341281">
    <property type="component" value="Chromosome 09"/>
</dbReference>
<sequence>MASKEDPMKNFCAVGSGSKPAEEFQVEEEVAASMRLQPLPRTFRGRHKLANQETTDADRMYGGLRPCNGSHVLEEEEEDASIDAKRKGGSSSEGGKPAAAEKAGAAGGVKRKGSGSSEGGKPSADEKVDAAGVIGNAKWEEMPLGYVAWLLSQKREDYRVQTLEDDILDDEDDDFYPQELLARRRELILKTQADDEAGKEEFFAFQEWVRDTFECNGRVMIPEGTLRRKQELLHEEWARHPLAKQVLMDEECEEGSHLLEMTGAGGALPSSN</sequence>
<accession>A0AAQ3XEB6</accession>
<feature type="region of interest" description="Disordered" evidence="1">
    <location>
        <begin position="1"/>
        <end position="20"/>
    </location>
</feature>
<reference evidence="2 3" key="1">
    <citation type="submission" date="2024-02" db="EMBL/GenBank/DDBJ databases">
        <title>High-quality chromosome-scale genome assembly of Pensacola bahiagrass (Paspalum notatum Flugge var. saurae).</title>
        <authorList>
            <person name="Vega J.M."/>
            <person name="Podio M."/>
            <person name="Orjuela J."/>
            <person name="Siena L.A."/>
            <person name="Pessino S.C."/>
            <person name="Combes M.C."/>
            <person name="Mariac C."/>
            <person name="Albertini E."/>
            <person name="Pupilli F."/>
            <person name="Ortiz J.P.A."/>
            <person name="Leblanc O."/>
        </authorList>
    </citation>
    <scope>NUCLEOTIDE SEQUENCE [LARGE SCALE GENOMIC DNA]</scope>
    <source>
        <strain evidence="2">R1</strain>
        <tissue evidence="2">Leaf</tissue>
    </source>
</reference>
<dbReference type="AlphaFoldDB" id="A0AAQ3XEB6"/>
<dbReference type="PANTHER" id="PTHR35166:SF20">
    <property type="entry name" value="EXPRESSED PROTEIN"/>
    <property type="match status" value="1"/>
</dbReference>
<evidence type="ECO:0000256" key="1">
    <source>
        <dbReference type="SAM" id="MobiDB-lite"/>
    </source>
</evidence>
<dbReference type="EMBL" id="CP144753">
    <property type="protein sequence ID" value="WVZ93162.1"/>
    <property type="molecule type" value="Genomic_DNA"/>
</dbReference>
<proteinExistence type="predicted"/>
<feature type="compositionally biased region" description="Low complexity" evidence="1">
    <location>
        <begin position="89"/>
        <end position="104"/>
    </location>
</feature>
<feature type="region of interest" description="Disordered" evidence="1">
    <location>
        <begin position="37"/>
        <end position="127"/>
    </location>
</feature>